<evidence type="ECO:0000256" key="1">
    <source>
        <dbReference type="SAM" id="MobiDB-lite"/>
    </source>
</evidence>
<evidence type="ECO:0000313" key="3">
    <source>
        <dbReference type="Proteomes" id="UP000799444"/>
    </source>
</evidence>
<dbReference type="AlphaFoldDB" id="A0A9P4QLY0"/>
<feature type="region of interest" description="Disordered" evidence="1">
    <location>
        <begin position="1"/>
        <end position="45"/>
    </location>
</feature>
<feature type="compositionally biased region" description="Pro residues" evidence="1">
    <location>
        <begin position="16"/>
        <end position="25"/>
    </location>
</feature>
<name>A0A9P4QLY0_9PLEO</name>
<proteinExistence type="predicted"/>
<organism evidence="2 3">
    <name type="scientific">Polyplosphaeria fusca</name>
    <dbReference type="NCBI Taxonomy" id="682080"/>
    <lineage>
        <taxon>Eukaryota</taxon>
        <taxon>Fungi</taxon>
        <taxon>Dikarya</taxon>
        <taxon>Ascomycota</taxon>
        <taxon>Pezizomycotina</taxon>
        <taxon>Dothideomycetes</taxon>
        <taxon>Pleosporomycetidae</taxon>
        <taxon>Pleosporales</taxon>
        <taxon>Tetraplosphaeriaceae</taxon>
        <taxon>Polyplosphaeria</taxon>
    </lineage>
</organism>
<sequence>MAMHLDLGTMISHQPPRLPPQPPTTPVQHHGTRSFPPTNDTRSPDPCYKTNTFCTNHAQHMASTQHESFYLTTSDVLRDAVHVIPHATTCRTLHMLQQAGHCTHIISNIPSDILIGTLVRVRSQIPARRPKPKGVVLAKIQTSRARKTGQHSCASKIQDPSSTHYGIMGPWNGTRDNTHACSVNSGTAMCSDTTVQLWYQREVTTFATA</sequence>
<accession>A0A9P4QLY0</accession>
<keyword evidence="3" id="KW-1185">Reference proteome</keyword>
<dbReference type="EMBL" id="ML996306">
    <property type="protein sequence ID" value="KAF2727883.1"/>
    <property type="molecule type" value="Genomic_DNA"/>
</dbReference>
<gene>
    <name evidence="2" type="ORF">EJ04DRAFT_593741</name>
</gene>
<evidence type="ECO:0000313" key="2">
    <source>
        <dbReference type="EMBL" id="KAF2727883.1"/>
    </source>
</evidence>
<reference evidence="2" key="1">
    <citation type="journal article" date="2020" name="Stud. Mycol.">
        <title>101 Dothideomycetes genomes: a test case for predicting lifestyles and emergence of pathogens.</title>
        <authorList>
            <person name="Haridas S."/>
            <person name="Albert R."/>
            <person name="Binder M."/>
            <person name="Bloem J."/>
            <person name="Labutti K."/>
            <person name="Salamov A."/>
            <person name="Andreopoulos B."/>
            <person name="Baker S."/>
            <person name="Barry K."/>
            <person name="Bills G."/>
            <person name="Bluhm B."/>
            <person name="Cannon C."/>
            <person name="Castanera R."/>
            <person name="Culley D."/>
            <person name="Daum C."/>
            <person name="Ezra D."/>
            <person name="Gonzalez J."/>
            <person name="Henrissat B."/>
            <person name="Kuo A."/>
            <person name="Liang C."/>
            <person name="Lipzen A."/>
            <person name="Lutzoni F."/>
            <person name="Magnuson J."/>
            <person name="Mondo S."/>
            <person name="Nolan M."/>
            <person name="Ohm R."/>
            <person name="Pangilinan J."/>
            <person name="Park H.-J."/>
            <person name="Ramirez L."/>
            <person name="Alfaro M."/>
            <person name="Sun H."/>
            <person name="Tritt A."/>
            <person name="Yoshinaga Y."/>
            <person name="Zwiers L.-H."/>
            <person name="Turgeon B."/>
            <person name="Goodwin S."/>
            <person name="Spatafora J."/>
            <person name="Crous P."/>
            <person name="Grigoriev I."/>
        </authorList>
    </citation>
    <scope>NUCLEOTIDE SEQUENCE</scope>
    <source>
        <strain evidence="2">CBS 125425</strain>
    </source>
</reference>
<dbReference type="Proteomes" id="UP000799444">
    <property type="component" value="Unassembled WGS sequence"/>
</dbReference>
<comment type="caution">
    <text evidence="2">The sequence shown here is derived from an EMBL/GenBank/DDBJ whole genome shotgun (WGS) entry which is preliminary data.</text>
</comment>
<protein>
    <submittedName>
        <fullName evidence="2">Uncharacterized protein</fullName>
    </submittedName>
</protein>